<feature type="non-terminal residue" evidence="1">
    <location>
        <position position="1"/>
    </location>
</feature>
<sequence>AEFEIFERLMEKNIINKIDVIMMEYHFEKPDRLIDILTENTFALQTKIGSSKSKTGYIYAVRMADRVCR</sequence>
<organism evidence="1">
    <name type="scientific">marine sediment metagenome</name>
    <dbReference type="NCBI Taxonomy" id="412755"/>
    <lineage>
        <taxon>unclassified sequences</taxon>
        <taxon>metagenomes</taxon>
        <taxon>ecological metagenomes</taxon>
    </lineage>
</organism>
<name>X0TWQ6_9ZZZZ</name>
<gene>
    <name evidence="1" type="ORF">S01H1_22866</name>
</gene>
<dbReference type="AlphaFoldDB" id="X0TWQ6"/>
<accession>X0TWQ6</accession>
<comment type="caution">
    <text evidence="1">The sequence shown here is derived from an EMBL/GenBank/DDBJ whole genome shotgun (WGS) entry which is preliminary data.</text>
</comment>
<dbReference type="EMBL" id="BARS01013018">
    <property type="protein sequence ID" value="GAF92572.1"/>
    <property type="molecule type" value="Genomic_DNA"/>
</dbReference>
<reference evidence="1" key="1">
    <citation type="journal article" date="2014" name="Front. Microbiol.">
        <title>High frequency of phylogenetically diverse reductive dehalogenase-homologous genes in deep subseafloor sedimentary metagenomes.</title>
        <authorList>
            <person name="Kawai M."/>
            <person name="Futagami T."/>
            <person name="Toyoda A."/>
            <person name="Takaki Y."/>
            <person name="Nishi S."/>
            <person name="Hori S."/>
            <person name="Arai W."/>
            <person name="Tsubouchi T."/>
            <person name="Morono Y."/>
            <person name="Uchiyama I."/>
            <person name="Ito T."/>
            <person name="Fujiyama A."/>
            <person name="Inagaki F."/>
            <person name="Takami H."/>
        </authorList>
    </citation>
    <scope>NUCLEOTIDE SEQUENCE</scope>
    <source>
        <strain evidence="1">Expedition CK06-06</strain>
    </source>
</reference>
<evidence type="ECO:0000313" key="1">
    <source>
        <dbReference type="EMBL" id="GAF92572.1"/>
    </source>
</evidence>
<proteinExistence type="predicted"/>
<protein>
    <submittedName>
        <fullName evidence="1">Uncharacterized protein</fullName>
    </submittedName>
</protein>